<evidence type="ECO:0000313" key="1">
    <source>
        <dbReference type="EMBL" id="MBB3328795.1"/>
    </source>
</evidence>
<sequence length="686" mass="72036">MNHPSSSVARPAPRTRTARPAVSLLLALVLALAALAGGAAARPAPAAAATTTVTNLAHLDFLLDDVRPKAVTGHTTYRLAEEPELKVPWTYADRKDDGTYSRVGGGDLDPKTGDYSQGAFNTDDIARAAVVYLRHWRQTGSADSRTKAYDLLRAVAYLQTTSGPSYGRSVLWMQADGTLNPSAEPAELPDPSDSADSYWQARSLWAYGEGYAAFKGEDPAFARFLRDRIRLSVRALNHDVLARYGDYEKADGVKVPSWLVVDGADASAEAVLGLSAYVGAAKGDDLARDALRKLARGIAAMATDPDDWPYGAVLPWAQSRSDWHAWSSQQSAALARSSKVLGKPSLLEPAVTEAMRFDPTLLTSSGADNGWLPAPVETVQIAYGVDSRVQSLLAVADAGGTKAANELAGLEAAWFFGANRSGKAMYDPATGVTFDGLEADGRINPNSGAESTIHGLLTMLALDAHPAVRARATALTSVVSRDGLRVVEAEAATSTTGSVVTPESAWTGESSWSGGKYLALDAGETATLDLGDGNVPVSVAPVTWQEEDGTARSRWTQGDGRLGTLKHRVGDQGITAASGALLPQGLDRTVVPGDGPVTVVAQRDTVELDAVLVRPLLSSAVLKGASATTTLLQSASAERQSTQVVPTGASAMVRVYDGRGRLTKSRTITAATSIRLPAHGIVVVAE</sequence>
<gene>
    <name evidence="1" type="ORF">FHX39_003787</name>
</gene>
<name>A0A7W5JZ15_9ACTN</name>
<reference evidence="1 2" key="1">
    <citation type="submission" date="2020-08" db="EMBL/GenBank/DDBJ databases">
        <title>Sequencing the genomes of 1000 actinobacteria strains.</title>
        <authorList>
            <person name="Klenk H.-P."/>
        </authorList>
    </citation>
    <scope>NUCLEOTIDE SEQUENCE [LARGE SCALE GENOMIC DNA]</scope>
    <source>
        <strain evidence="1 2">DSM 11053</strain>
    </source>
</reference>
<dbReference type="EMBL" id="JACHZG010000003">
    <property type="protein sequence ID" value="MBB3328795.1"/>
    <property type="molecule type" value="Genomic_DNA"/>
</dbReference>
<accession>A0A7W5JZ15</accession>
<dbReference type="RefSeq" id="WP_183342046.1">
    <property type="nucleotide sequence ID" value="NZ_JACHZG010000003.1"/>
</dbReference>
<evidence type="ECO:0000313" key="2">
    <source>
        <dbReference type="Proteomes" id="UP000565572"/>
    </source>
</evidence>
<proteinExistence type="predicted"/>
<organism evidence="1 2">
    <name type="scientific">Microlunatus antarcticus</name>
    <dbReference type="NCBI Taxonomy" id="53388"/>
    <lineage>
        <taxon>Bacteria</taxon>
        <taxon>Bacillati</taxon>
        <taxon>Actinomycetota</taxon>
        <taxon>Actinomycetes</taxon>
        <taxon>Propionibacteriales</taxon>
        <taxon>Propionibacteriaceae</taxon>
        <taxon>Microlunatus</taxon>
    </lineage>
</organism>
<comment type="caution">
    <text evidence="1">The sequence shown here is derived from an EMBL/GenBank/DDBJ whole genome shotgun (WGS) entry which is preliminary data.</text>
</comment>
<protein>
    <submittedName>
        <fullName evidence="1">Uncharacterized protein</fullName>
    </submittedName>
</protein>
<keyword evidence="2" id="KW-1185">Reference proteome</keyword>
<dbReference type="Proteomes" id="UP000565572">
    <property type="component" value="Unassembled WGS sequence"/>
</dbReference>
<dbReference type="AlphaFoldDB" id="A0A7W5JZ15"/>